<evidence type="ECO:0000313" key="2">
    <source>
        <dbReference type="Proteomes" id="UP001240150"/>
    </source>
</evidence>
<protein>
    <submittedName>
        <fullName evidence="1">DUF2267 domain-containing protein</fullName>
    </submittedName>
</protein>
<dbReference type="EMBL" id="CP126980">
    <property type="protein sequence ID" value="WIM93523.1"/>
    <property type="molecule type" value="Genomic_DNA"/>
</dbReference>
<dbReference type="InterPro" id="IPR038282">
    <property type="entry name" value="DUF2267_sf"/>
</dbReference>
<dbReference type="Gene3D" id="1.10.490.110">
    <property type="entry name" value="Uncharacterized conserved protein DUF2267"/>
    <property type="match status" value="1"/>
</dbReference>
<evidence type="ECO:0000313" key="1">
    <source>
        <dbReference type="EMBL" id="WIM93523.1"/>
    </source>
</evidence>
<organism evidence="1 2">
    <name type="scientific">Actinoplanes oblitus</name>
    <dbReference type="NCBI Taxonomy" id="3040509"/>
    <lineage>
        <taxon>Bacteria</taxon>
        <taxon>Bacillati</taxon>
        <taxon>Actinomycetota</taxon>
        <taxon>Actinomycetes</taxon>
        <taxon>Micromonosporales</taxon>
        <taxon>Micromonosporaceae</taxon>
        <taxon>Actinoplanes</taxon>
    </lineage>
</organism>
<reference evidence="1 2" key="1">
    <citation type="submission" date="2023-06" db="EMBL/GenBank/DDBJ databases">
        <authorList>
            <person name="Yushchuk O."/>
            <person name="Binda E."/>
            <person name="Ruckert-Reed C."/>
            <person name="Fedorenko V."/>
            <person name="Kalinowski J."/>
            <person name="Marinelli F."/>
        </authorList>
    </citation>
    <scope>NUCLEOTIDE SEQUENCE [LARGE SCALE GENOMIC DNA]</scope>
    <source>
        <strain evidence="1 2">NRRL 3884</strain>
    </source>
</reference>
<dbReference type="RefSeq" id="WP_284914731.1">
    <property type="nucleotide sequence ID" value="NZ_CP126980.1"/>
</dbReference>
<sequence length="265" mass="28114">MTNDDLLTRIQQNGRLHGRNESRRVVTTVLGVLSELLPAPAYRRLTAALPEELRERLPHPEPGRIVEILDVRRFLARIAERLYADSTDAAFLVRVVLAELNTADRGIRPAQLAHLVPTDLRPLFRSRPAEPWFAPATQPWSVPATHTWPATAAHPQPVPAHPGPAAVLPPPAAVLPPPAPVLPVPAAVLPAPAAVLPTPAAVQPQPAAAQLQPVAVQPQPAAVLPQPVAAQLQPVAVQPQPAAVLAQPVAAQLQPVAAQPQPVLV</sequence>
<accession>A0ABY8WAQ2</accession>
<name>A0ABY8WAQ2_9ACTN</name>
<dbReference type="InterPro" id="IPR018727">
    <property type="entry name" value="DUF2267"/>
</dbReference>
<gene>
    <name evidence="1" type="ORF">ACTOB_005503</name>
</gene>
<dbReference type="Proteomes" id="UP001240150">
    <property type="component" value="Chromosome"/>
</dbReference>
<dbReference type="Pfam" id="PF10025">
    <property type="entry name" value="DUF2267"/>
    <property type="match status" value="1"/>
</dbReference>
<proteinExistence type="predicted"/>
<keyword evidence="2" id="KW-1185">Reference proteome</keyword>